<protein>
    <recommendedName>
        <fullName evidence="3">YtkA-like domain-containing protein</fullName>
    </recommendedName>
</protein>
<dbReference type="AlphaFoldDB" id="A0A363NN68"/>
<dbReference type="EMBL" id="QCXX01000008">
    <property type="protein sequence ID" value="PUV22101.1"/>
    <property type="molecule type" value="Genomic_DNA"/>
</dbReference>
<reference evidence="1 2" key="1">
    <citation type="submission" date="2018-04" db="EMBL/GenBank/DDBJ databases">
        <title>Sphingobacterium sp. M46 Genome.</title>
        <authorList>
            <person name="Cheng J."/>
            <person name="Li Y."/>
        </authorList>
    </citation>
    <scope>NUCLEOTIDE SEQUENCE [LARGE SCALE GENOMIC DNA]</scope>
    <source>
        <strain evidence="1 2">M46</strain>
    </source>
</reference>
<keyword evidence="2" id="KW-1185">Reference proteome</keyword>
<sequence>MKVSILIKTIGFYAALACVFLGSCTKGKTNYEAERGEVIEENNEFKEVSNVVTSAYTVSIEALNGVLYRGYNDIRVRIKNTQTNTPVEVSGLTFLPIKTTVMGEKSSCPNQYHFGYKSADKYFSGYTVFTSESGTEGSWALYINFTVGNQTFSLIKEVAVRQQTNKNLNMTVFRGKDDEQYVIALIAPRKPNVAENKLVAGIYKLNRMLDSAAKGPADQLQFSYSQVERYTLKLDPRMPEPSMGNHSSPNNRDLIQDKDGLYHGVVNYTMTGNWTLNFILLNPEGKVIRGTEVPKDFTPGVEGRKSELHLDILF</sequence>
<evidence type="ECO:0000313" key="2">
    <source>
        <dbReference type="Proteomes" id="UP000250831"/>
    </source>
</evidence>
<evidence type="ECO:0008006" key="3">
    <source>
        <dbReference type="Google" id="ProtNLM"/>
    </source>
</evidence>
<proteinExistence type="predicted"/>
<comment type="caution">
    <text evidence="1">The sequence shown here is derived from an EMBL/GenBank/DDBJ whole genome shotgun (WGS) entry which is preliminary data.</text>
</comment>
<dbReference type="Proteomes" id="UP000250831">
    <property type="component" value="Unassembled WGS sequence"/>
</dbReference>
<dbReference type="OrthoDB" id="1065544at2"/>
<dbReference type="PROSITE" id="PS51257">
    <property type="entry name" value="PROKAR_LIPOPROTEIN"/>
    <property type="match status" value="1"/>
</dbReference>
<gene>
    <name evidence="1" type="ORF">DCO56_24555</name>
</gene>
<evidence type="ECO:0000313" key="1">
    <source>
        <dbReference type="EMBL" id="PUV22101.1"/>
    </source>
</evidence>
<organism evidence="1 2">
    <name type="scientific">Sphingobacterium athyrii</name>
    <dbReference type="NCBI Taxonomy" id="2152717"/>
    <lineage>
        <taxon>Bacteria</taxon>
        <taxon>Pseudomonadati</taxon>
        <taxon>Bacteroidota</taxon>
        <taxon>Sphingobacteriia</taxon>
        <taxon>Sphingobacteriales</taxon>
        <taxon>Sphingobacteriaceae</taxon>
        <taxon>Sphingobacterium</taxon>
    </lineage>
</organism>
<name>A0A363NN68_9SPHI</name>
<dbReference type="RefSeq" id="WP_108636331.1">
    <property type="nucleotide sequence ID" value="NZ_QCXX01000008.1"/>
</dbReference>
<accession>A0A363NN68</accession>